<dbReference type="NCBIfam" id="NF008439">
    <property type="entry name" value="PRK11282.1"/>
    <property type="match status" value="1"/>
</dbReference>
<feature type="domain" description="FAD-binding PCMH-type" evidence="4">
    <location>
        <begin position="4"/>
        <end position="186"/>
    </location>
</feature>
<evidence type="ECO:0000256" key="3">
    <source>
        <dbReference type="SAM" id="MobiDB-lite"/>
    </source>
</evidence>
<keyword evidence="6" id="KW-1185">Reference proteome</keyword>
<dbReference type="RefSeq" id="WP_052241128.1">
    <property type="nucleotide sequence ID" value="NZ_CP047385.1"/>
</dbReference>
<dbReference type="InterPro" id="IPR036318">
    <property type="entry name" value="FAD-bd_PCMH-like_sf"/>
</dbReference>
<dbReference type="InterPro" id="IPR016166">
    <property type="entry name" value="FAD-bd_PCMH"/>
</dbReference>
<proteinExistence type="predicted"/>
<dbReference type="InterPro" id="IPR006094">
    <property type="entry name" value="Oxid_FAD_bind_N"/>
</dbReference>
<dbReference type="Gene3D" id="3.30.465.10">
    <property type="match status" value="1"/>
</dbReference>
<dbReference type="Proteomes" id="UP000035080">
    <property type="component" value="Chromosome"/>
</dbReference>
<evidence type="ECO:0000256" key="1">
    <source>
        <dbReference type="ARBA" id="ARBA00022630"/>
    </source>
</evidence>
<reference evidence="5 6" key="1">
    <citation type="journal article" date="2015" name="Genome Announc.">
        <title>Genome Sequences of Two Pandoraea pnomenusa Isolates Recovered 11 Months Apart from a Cystic Fibrosis Patient.</title>
        <authorList>
            <person name="Ee R."/>
            <person name="Ambrose M."/>
            <person name="Lazenby J."/>
            <person name="Williams P."/>
            <person name="Chan K.G."/>
            <person name="Roddam L."/>
        </authorList>
    </citation>
    <scope>NUCLEOTIDE SEQUENCE [LARGE SCALE GENOMIC DNA]</scope>
    <source>
        <strain evidence="5 6">6399</strain>
    </source>
</reference>
<protein>
    <submittedName>
        <fullName evidence="5">Glycolate oxidase subunit GlcE</fullName>
        <ecNumber evidence="5">1.1.99.14</ecNumber>
    </submittedName>
</protein>
<gene>
    <name evidence="5" type="primary">glcE</name>
    <name evidence="5" type="ORF">PI93_007680</name>
</gene>
<dbReference type="Pfam" id="PF01565">
    <property type="entry name" value="FAD_binding_4"/>
    <property type="match status" value="1"/>
</dbReference>
<dbReference type="GO" id="GO:0019154">
    <property type="term" value="F:glycolate dehydrogenase activity"/>
    <property type="evidence" value="ECO:0007669"/>
    <property type="project" value="UniProtKB-EC"/>
</dbReference>
<dbReference type="EMBL" id="CP047385">
    <property type="protein sequence ID" value="QHF12540.1"/>
    <property type="molecule type" value="Genomic_DNA"/>
</dbReference>
<keyword evidence="5" id="KW-0560">Oxidoreductase</keyword>
<keyword evidence="1" id="KW-0285">Flavoprotein</keyword>
<feature type="region of interest" description="Disordered" evidence="3">
    <location>
        <begin position="35"/>
        <end position="55"/>
    </location>
</feature>
<evidence type="ECO:0000256" key="2">
    <source>
        <dbReference type="ARBA" id="ARBA00022827"/>
    </source>
</evidence>
<accession>A0ABX6HQI8</accession>
<evidence type="ECO:0000313" key="5">
    <source>
        <dbReference type="EMBL" id="QHF12540.1"/>
    </source>
</evidence>
<dbReference type="SUPFAM" id="SSF55103">
    <property type="entry name" value="FAD-linked oxidases, C-terminal domain"/>
    <property type="match status" value="1"/>
</dbReference>
<dbReference type="SUPFAM" id="SSF56176">
    <property type="entry name" value="FAD-binding/transporter-associated domain-like"/>
    <property type="match status" value="1"/>
</dbReference>
<dbReference type="EC" id="1.1.99.14" evidence="5"/>
<sequence>MSQVLHTPVHDAAPQTAAQALAAIRERVLAATEHGTPLDIQGGNTKRWYGQTPEGEPLDMGTYRGIVSYDPAELVITARAGTPLAEIEAALAERAQILPFEPPHFGPGATLGGCIAAGLAGPRRPHVGAPRDFVLGAVVMNGQAQVLHFGGQVMKNVAGYDVSRVLAGSLGTLGVLLELSIKVLPCPVAEATLRFELPQAQAIDQLNRWGGQPLPLMGSAWHNGLLSVRLGGAAAAIDAARAAMGGESVDAIEAHGFWQALREQTHPFFAAAPVAGDGQPLWRLSVPPTTPPLAHGDEHLIEWGGAQRWWITSRSAAEVRAIAAAVGGHATLFRHGDKSAGVFTPQSAALDAIGKRLQQAFDPSRIFNRHRLYR</sequence>
<dbReference type="InterPro" id="IPR016164">
    <property type="entry name" value="FAD-linked_Oxase-like_C"/>
</dbReference>
<keyword evidence="2" id="KW-0274">FAD</keyword>
<dbReference type="InterPro" id="IPR016169">
    <property type="entry name" value="FAD-bd_PCMH_sub2"/>
</dbReference>
<evidence type="ECO:0000313" key="6">
    <source>
        <dbReference type="Proteomes" id="UP000035080"/>
    </source>
</evidence>
<evidence type="ECO:0000259" key="4">
    <source>
        <dbReference type="PROSITE" id="PS51387"/>
    </source>
</evidence>
<dbReference type="PANTHER" id="PTHR11748:SF103">
    <property type="entry name" value="GLYCOLATE OXIDASE SUBUNIT GLCE"/>
    <property type="match status" value="1"/>
</dbReference>
<dbReference type="PANTHER" id="PTHR11748">
    <property type="entry name" value="D-LACTATE DEHYDROGENASE"/>
    <property type="match status" value="1"/>
</dbReference>
<dbReference type="PROSITE" id="PS51387">
    <property type="entry name" value="FAD_PCMH"/>
    <property type="match status" value="1"/>
</dbReference>
<organism evidence="5 6">
    <name type="scientific">Pandoraea fibrosis</name>
    <dbReference type="NCBI Taxonomy" id="1891094"/>
    <lineage>
        <taxon>Bacteria</taxon>
        <taxon>Pseudomonadati</taxon>
        <taxon>Pseudomonadota</taxon>
        <taxon>Betaproteobacteria</taxon>
        <taxon>Burkholderiales</taxon>
        <taxon>Burkholderiaceae</taxon>
        <taxon>Pandoraea</taxon>
    </lineage>
</organism>
<name>A0ABX6HQI8_9BURK</name>